<keyword evidence="4" id="KW-1003">Cell membrane</keyword>
<feature type="region of interest" description="Disordered" evidence="9">
    <location>
        <begin position="268"/>
        <end position="287"/>
    </location>
</feature>
<evidence type="ECO:0000256" key="5">
    <source>
        <dbReference type="ARBA" id="ARBA00022692"/>
    </source>
</evidence>
<dbReference type="CDD" id="cd06261">
    <property type="entry name" value="TM_PBP2"/>
    <property type="match status" value="1"/>
</dbReference>
<dbReference type="EMBL" id="FNWT01000002">
    <property type="protein sequence ID" value="SEH45137.1"/>
    <property type="molecule type" value="Genomic_DNA"/>
</dbReference>
<evidence type="ECO:0000256" key="1">
    <source>
        <dbReference type="ARBA" id="ARBA00004651"/>
    </source>
</evidence>
<evidence type="ECO:0000256" key="9">
    <source>
        <dbReference type="SAM" id="MobiDB-lite"/>
    </source>
</evidence>
<sequence length="287" mass="30793">MKTRLGTGARIYTALLFLFLYLPIIVIVAYSFNANPVSSSADFTGFTLDWYRQLGGDHEISKSLATSLTVGIQAVAVSLVVGIPAALALSRSHFPGRRVFDQLNLLPLLLPEVVLGIAFMSFYALVGIPFGNVSLVVSHATFCIPYVVILVSTRLAGFDHSLVEASQDLGAGPLRTFFSIVLPELVPAVVSAAALGFVLSFDDVVISFFTAGATSSTLPVLIYSQVKLHPQPTTKALCSLLIVSLSVAVVAFYLIRLRLERRARQREREHATTQADGGDAPQLQAAA</sequence>
<dbReference type="PANTHER" id="PTHR43848">
    <property type="entry name" value="PUTRESCINE TRANSPORT SYSTEM PERMEASE PROTEIN POTI"/>
    <property type="match status" value="1"/>
</dbReference>
<gene>
    <name evidence="11" type="ORF">SAMN05216447_102285</name>
</gene>
<feature type="transmembrane region" description="Helical" evidence="8">
    <location>
        <begin position="205"/>
        <end position="224"/>
    </location>
</feature>
<keyword evidence="7 8" id="KW-0472">Membrane</keyword>
<dbReference type="Gene3D" id="1.10.3720.10">
    <property type="entry name" value="MetI-like"/>
    <property type="match status" value="1"/>
</dbReference>
<dbReference type="InterPro" id="IPR000515">
    <property type="entry name" value="MetI-like"/>
</dbReference>
<keyword evidence="12" id="KW-1185">Reference proteome</keyword>
<evidence type="ECO:0000259" key="10">
    <source>
        <dbReference type="PROSITE" id="PS50928"/>
    </source>
</evidence>
<dbReference type="SUPFAM" id="SSF161098">
    <property type="entry name" value="MetI-like"/>
    <property type="match status" value="1"/>
</dbReference>
<reference evidence="11 12" key="1">
    <citation type="submission" date="2016-10" db="EMBL/GenBank/DDBJ databases">
        <authorList>
            <person name="Varghese N."/>
            <person name="Submissions S."/>
        </authorList>
    </citation>
    <scope>NUCLEOTIDE SEQUENCE [LARGE SCALE GENOMIC DNA]</scope>
    <source>
        <strain evidence="11 12">WCP15</strain>
    </source>
</reference>
<organism evidence="11 12">
    <name type="scientific">Parafannyhessea umbonata</name>
    <dbReference type="NCBI Taxonomy" id="604330"/>
    <lineage>
        <taxon>Bacteria</taxon>
        <taxon>Bacillati</taxon>
        <taxon>Actinomycetota</taxon>
        <taxon>Coriobacteriia</taxon>
        <taxon>Coriobacteriales</taxon>
        <taxon>Atopobiaceae</taxon>
        <taxon>Parafannyhessea</taxon>
    </lineage>
</organism>
<proteinExistence type="inferred from homology"/>
<comment type="caution">
    <text evidence="11">The sequence shown here is derived from an EMBL/GenBank/DDBJ whole genome shotgun (WGS) entry which is preliminary data.</text>
</comment>
<evidence type="ECO:0000256" key="4">
    <source>
        <dbReference type="ARBA" id="ARBA00022475"/>
    </source>
</evidence>
<feature type="transmembrane region" description="Helical" evidence="8">
    <location>
        <begin position="109"/>
        <end position="130"/>
    </location>
</feature>
<keyword evidence="5 8" id="KW-0812">Transmembrane</keyword>
<dbReference type="PANTHER" id="PTHR43848:SF2">
    <property type="entry name" value="PUTRESCINE TRANSPORT SYSTEM PERMEASE PROTEIN POTI"/>
    <property type="match status" value="1"/>
</dbReference>
<evidence type="ECO:0000256" key="7">
    <source>
        <dbReference type="ARBA" id="ARBA00023136"/>
    </source>
</evidence>
<comment type="similarity">
    <text evidence="2">Belongs to the binding-protein-dependent transport system permease family. CysTW subfamily.</text>
</comment>
<feature type="transmembrane region" description="Helical" evidence="8">
    <location>
        <begin position="177"/>
        <end position="199"/>
    </location>
</feature>
<comment type="subcellular location">
    <subcellularLocation>
        <location evidence="1 8">Cell membrane</location>
        <topology evidence="1 8">Multi-pass membrane protein</topology>
    </subcellularLocation>
</comment>
<dbReference type="RefSeq" id="WP_078687155.1">
    <property type="nucleotide sequence ID" value="NZ_FNWT01000002.1"/>
</dbReference>
<feature type="transmembrane region" description="Helical" evidence="8">
    <location>
        <begin position="70"/>
        <end position="89"/>
    </location>
</feature>
<evidence type="ECO:0000256" key="2">
    <source>
        <dbReference type="ARBA" id="ARBA00007069"/>
    </source>
</evidence>
<dbReference type="InterPro" id="IPR051789">
    <property type="entry name" value="Bact_Polyamine_Transport"/>
</dbReference>
<keyword evidence="6 8" id="KW-1133">Transmembrane helix</keyword>
<dbReference type="PROSITE" id="PS50928">
    <property type="entry name" value="ABC_TM1"/>
    <property type="match status" value="1"/>
</dbReference>
<evidence type="ECO:0000256" key="6">
    <source>
        <dbReference type="ARBA" id="ARBA00022989"/>
    </source>
</evidence>
<feature type="transmembrane region" description="Helical" evidence="8">
    <location>
        <begin position="136"/>
        <end position="156"/>
    </location>
</feature>
<protein>
    <submittedName>
        <fullName evidence="11">Spermidine/putrescine transport system permease protein</fullName>
    </submittedName>
</protein>
<evidence type="ECO:0000313" key="11">
    <source>
        <dbReference type="EMBL" id="SEH45137.1"/>
    </source>
</evidence>
<dbReference type="Pfam" id="PF00528">
    <property type="entry name" value="BPD_transp_1"/>
    <property type="match status" value="1"/>
</dbReference>
<evidence type="ECO:0000256" key="8">
    <source>
        <dbReference type="RuleBase" id="RU363032"/>
    </source>
</evidence>
<accession>A0A1H6IFV4</accession>
<dbReference type="Proteomes" id="UP000199135">
    <property type="component" value="Unassembled WGS sequence"/>
</dbReference>
<feature type="transmembrane region" description="Helical" evidence="8">
    <location>
        <begin position="12"/>
        <end position="32"/>
    </location>
</feature>
<evidence type="ECO:0000313" key="12">
    <source>
        <dbReference type="Proteomes" id="UP000199135"/>
    </source>
</evidence>
<name>A0A1H6IFV4_9ACTN</name>
<feature type="domain" description="ABC transmembrane type-1" evidence="10">
    <location>
        <begin position="64"/>
        <end position="255"/>
    </location>
</feature>
<feature type="transmembrane region" description="Helical" evidence="8">
    <location>
        <begin position="236"/>
        <end position="255"/>
    </location>
</feature>
<evidence type="ECO:0000256" key="3">
    <source>
        <dbReference type="ARBA" id="ARBA00022448"/>
    </source>
</evidence>
<keyword evidence="3 8" id="KW-0813">Transport</keyword>
<dbReference type="InterPro" id="IPR035906">
    <property type="entry name" value="MetI-like_sf"/>
</dbReference>